<dbReference type="Gramene" id="TVU37459">
    <property type="protein sequence ID" value="TVU37459"/>
    <property type="gene ID" value="EJB05_10775"/>
</dbReference>
<feature type="domain" description="DUF6598" evidence="1">
    <location>
        <begin position="32"/>
        <end position="186"/>
    </location>
</feature>
<sequence>MAYGYFSLEVYYFTTPPSEADHPINDGWDVCDDKEIEEYIQTICAGPGRKLEITYLVIPYAIEAEVEVRLKLKDLGSGSRIMYGKIKATATDFADKSVHLFSCERRRSLSFPSGSTSILPLSPSKIAVPGCRQLKLHIEVDLTIITPCDSQEEEEKNLKFSLEFTYGIGIRSQEREVDDDGVEVNVTYRGIPR</sequence>
<accession>A0A5J9VMG9</accession>
<evidence type="ECO:0000313" key="3">
    <source>
        <dbReference type="Proteomes" id="UP000324897"/>
    </source>
</evidence>
<keyword evidence="3" id="KW-1185">Reference proteome</keyword>
<gene>
    <name evidence="2" type="ORF">EJB05_10775</name>
</gene>
<dbReference type="InterPro" id="IPR046533">
    <property type="entry name" value="DUF6598"/>
</dbReference>
<dbReference type="EMBL" id="RWGY01000007">
    <property type="protein sequence ID" value="TVU37459.1"/>
    <property type="molecule type" value="Genomic_DNA"/>
</dbReference>
<protein>
    <recommendedName>
        <fullName evidence="1">DUF6598 domain-containing protein</fullName>
    </recommendedName>
</protein>
<evidence type="ECO:0000313" key="2">
    <source>
        <dbReference type="EMBL" id="TVU37459.1"/>
    </source>
</evidence>
<comment type="caution">
    <text evidence="2">The sequence shown here is derived from an EMBL/GenBank/DDBJ whole genome shotgun (WGS) entry which is preliminary data.</text>
</comment>
<reference evidence="2 3" key="1">
    <citation type="journal article" date="2019" name="Sci. Rep.">
        <title>A high-quality genome of Eragrostis curvula grass provides insights into Poaceae evolution and supports new strategies to enhance forage quality.</title>
        <authorList>
            <person name="Carballo J."/>
            <person name="Santos B.A.C.M."/>
            <person name="Zappacosta D."/>
            <person name="Garbus I."/>
            <person name="Selva J.P."/>
            <person name="Gallo C.A."/>
            <person name="Diaz A."/>
            <person name="Albertini E."/>
            <person name="Caccamo M."/>
            <person name="Echenique V."/>
        </authorList>
    </citation>
    <scope>NUCLEOTIDE SEQUENCE [LARGE SCALE GENOMIC DNA]</scope>
    <source>
        <strain evidence="3">cv. Victoria</strain>
        <tissue evidence="2">Leaf</tissue>
    </source>
</reference>
<feature type="non-terminal residue" evidence="2">
    <location>
        <position position="1"/>
    </location>
</feature>
<dbReference type="Pfam" id="PF20241">
    <property type="entry name" value="DUF6598"/>
    <property type="match status" value="1"/>
</dbReference>
<name>A0A5J9VMG9_9POAL</name>
<organism evidence="2 3">
    <name type="scientific">Eragrostis curvula</name>
    <name type="common">weeping love grass</name>
    <dbReference type="NCBI Taxonomy" id="38414"/>
    <lineage>
        <taxon>Eukaryota</taxon>
        <taxon>Viridiplantae</taxon>
        <taxon>Streptophyta</taxon>
        <taxon>Embryophyta</taxon>
        <taxon>Tracheophyta</taxon>
        <taxon>Spermatophyta</taxon>
        <taxon>Magnoliopsida</taxon>
        <taxon>Liliopsida</taxon>
        <taxon>Poales</taxon>
        <taxon>Poaceae</taxon>
        <taxon>PACMAD clade</taxon>
        <taxon>Chloridoideae</taxon>
        <taxon>Eragrostideae</taxon>
        <taxon>Eragrostidinae</taxon>
        <taxon>Eragrostis</taxon>
    </lineage>
</organism>
<dbReference type="OrthoDB" id="670781at2759"/>
<evidence type="ECO:0000259" key="1">
    <source>
        <dbReference type="Pfam" id="PF20241"/>
    </source>
</evidence>
<dbReference type="Proteomes" id="UP000324897">
    <property type="component" value="Chromosome 4"/>
</dbReference>
<dbReference type="AlphaFoldDB" id="A0A5J9VMG9"/>
<proteinExistence type="predicted"/>